<gene>
    <name evidence="3" type="ORF">H0921_04630</name>
</gene>
<proteinExistence type="predicted"/>
<reference evidence="3 4" key="1">
    <citation type="submission" date="2020-07" db="EMBL/GenBank/DDBJ databases">
        <title>Thermogemmata thermophila gen. nov., sp. nov., a novel moderate thermophilic planctomycete from a Kamchatka hot spring.</title>
        <authorList>
            <person name="Elcheninov A.G."/>
            <person name="Podosokorskaya O.A."/>
            <person name="Kovaleva O.L."/>
            <person name="Novikov A."/>
            <person name="Bonch-Osmolovskaya E.A."/>
            <person name="Toshchakov S.V."/>
            <person name="Kublanov I.V."/>
        </authorList>
    </citation>
    <scope>NUCLEOTIDE SEQUENCE [LARGE SCALE GENOMIC DNA]</scope>
    <source>
        <strain evidence="3 4">2918</strain>
    </source>
</reference>
<dbReference type="PROSITE" id="PS51257">
    <property type="entry name" value="PROKAR_LIPOPROTEIN"/>
    <property type="match status" value="1"/>
</dbReference>
<feature type="signal peptide" evidence="2">
    <location>
        <begin position="1"/>
        <end position="18"/>
    </location>
</feature>
<organism evidence="3 4">
    <name type="scientific">Thermogemmata fonticola</name>
    <dbReference type="NCBI Taxonomy" id="2755323"/>
    <lineage>
        <taxon>Bacteria</taxon>
        <taxon>Pseudomonadati</taxon>
        <taxon>Planctomycetota</taxon>
        <taxon>Planctomycetia</taxon>
        <taxon>Gemmatales</taxon>
        <taxon>Gemmataceae</taxon>
        <taxon>Thermogemmata</taxon>
    </lineage>
</organism>
<accession>A0A7V8VCC1</accession>
<evidence type="ECO:0000256" key="1">
    <source>
        <dbReference type="SAM" id="MobiDB-lite"/>
    </source>
</evidence>
<feature type="region of interest" description="Disordered" evidence="1">
    <location>
        <begin position="23"/>
        <end position="46"/>
    </location>
</feature>
<sequence length="46" mass="4515">MKRVLSLLVLAFSFALFTGCGDSKPATKATAAGGGGGGTTAPTEKK</sequence>
<dbReference type="RefSeq" id="WP_194536872.1">
    <property type="nucleotide sequence ID" value="NZ_JACEFB010000002.1"/>
</dbReference>
<evidence type="ECO:0000256" key="2">
    <source>
        <dbReference type="SAM" id="SignalP"/>
    </source>
</evidence>
<keyword evidence="4" id="KW-1185">Reference proteome</keyword>
<comment type="caution">
    <text evidence="3">The sequence shown here is derived from an EMBL/GenBank/DDBJ whole genome shotgun (WGS) entry which is preliminary data.</text>
</comment>
<dbReference type="Proteomes" id="UP000542342">
    <property type="component" value="Unassembled WGS sequence"/>
</dbReference>
<protein>
    <submittedName>
        <fullName evidence="3">Uncharacterized protein</fullName>
    </submittedName>
</protein>
<dbReference type="EMBL" id="JACEFB010000002">
    <property type="protein sequence ID" value="MBA2225448.1"/>
    <property type="molecule type" value="Genomic_DNA"/>
</dbReference>
<dbReference type="AlphaFoldDB" id="A0A7V8VCC1"/>
<evidence type="ECO:0000313" key="4">
    <source>
        <dbReference type="Proteomes" id="UP000542342"/>
    </source>
</evidence>
<feature type="chain" id="PRO_5030774211" evidence="2">
    <location>
        <begin position="19"/>
        <end position="46"/>
    </location>
</feature>
<evidence type="ECO:0000313" key="3">
    <source>
        <dbReference type="EMBL" id="MBA2225448.1"/>
    </source>
</evidence>
<name>A0A7V8VCC1_9BACT</name>
<keyword evidence="2" id="KW-0732">Signal</keyword>